<feature type="non-terminal residue" evidence="1">
    <location>
        <position position="1"/>
    </location>
</feature>
<dbReference type="AlphaFoldDB" id="A0A9P7ZYW3"/>
<dbReference type="EMBL" id="JAIFTL010000383">
    <property type="protein sequence ID" value="KAG9319756.1"/>
    <property type="molecule type" value="Genomic_DNA"/>
</dbReference>
<reference evidence="1" key="1">
    <citation type="submission" date="2021-07" db="EMBL/GenBank/DDBJ databases">
        <title>Draft genome of Mortierella alpina, strain LL118, isolated from an aspen leaf litter sample.</title>
        <authorList>
            <person name="Yang S."/>
            <person name="Vinatzer B.A."/>
        </authorList>
    </citation>
    <scope>NUCLEOTIDE SEQUENCE</scope>
    <source>
        <strain evidence="1">LL118</strain>
    </source>
</reference>
<name>A0A9P7ZYW3_MORAP</name>
<accession>A0A9P7ZYW3</accession>
<comment type="caution">
    <text evidence="1">The sequence shown here is derived from an EMBL/GenBank/DDBJ whole genome shotgun (WGS) entry which is preliminary data.</text>
</comment>
<evidence type="ECO:0000313" key="2">
    <source>
        <dbReference type="Proteomes" id="UP000717515"/>
    </source>
</evidence>
<proteinExistence type="predicted"/>
<dbReference type="Proteomes" id="UP000717515">
    <property type="component" value="Unassembled WGS sequence"/>
</dbReference>
<organism evidence="1 2">
    <name type="scientific">Mortierella alpina</name>
    <name type="common">Oleaginous fungus</name>
    <name type="synonym">Mortierella renispora</name>
    <dbReference type="NCBI Taxonomy" id="64518"/>
    <lineage>
        <taxon>Eukaryota</taxon>
        <taxon>Fungi</taxon>
        <taxon>Fungi incertae sedis</taxon>
        <taxon>Mucoromycota</taxon>
        <taxon>Mortierellomycotina</taxon>
        <taxon>Mortierellomycetes</taxon>
        <taxon>Mortierellales</taxon>
        <taxon>Mortierellaceae</taxon>
        <taxon>Mortierella</taxon>
    </lineage>
</organism>
<sequence length="66" mass="7175">MLRFIKHPDDPFDGTVSLGKALALEDLPDHHGVAPMADDFYSTPGSTPPIYSSRQYLGTDLLSSDP</sequence>
<gene>
    <name evidence="1" type="ORF">KVV02_005873</name>
</gene>
<protein>
    <submittedName>
        <fullName evidence="1">Uncharacterized protein</fullName>
    </submittedName>
</protein>
<evidence type="ECO:0000313" key="1">
    <source>
        <dbReference type="EMBL" id="KAG9319756.1"/>
    </source>
</evidence>